<proteinExistence type="predicted"/>
<dbReference type="Pfam" id="PF00381">
    <property type="entry name" value="PTS-HPr"/>
    <property type="match status" value="1"/>
</dbReference>
<evidence type="ECO:0000313" key="2">
    <source>
        <dbReference type="EMBL" id="ADL34892.1"/>
    </source>
</evidence>
<reference evidence="2 3" key="1">
    <citation type="journal article" date="2010" name="PLoS ONE">
        <title>The glycobiome of the rumen bacterium Butyrivibrio proteoclasticus B316(T) highlights adaptation to a polysaccharide-rich environment.</title>
        <authorList>
            <person name="Kelly W.J."/>
            <person name="Leahy S.C."/>
            <person name="Altermann E."/>
            <person name="Yeoman C.J."/>
            <person name="Dunne J.C."/>
            <person name="Kong Z."/>
            <person name="Pacheco D.M."/>
            <person name="Li D."/>
            <person name="Noel S.J."/>
            <person name="Moon C.D."/>
            <person name="Cookson A.L."/>
            <person name="Attwood G.T."/>
        </authorList>
    </citation>
    <scope>NUCLEOTIDE SEQUENCE [LARGE SCALE GENOMIC DNA]</scope>
    <source>
        <strain evidence="3">ATCC 51982 / DSM 14932 / B316</strain>
    </source>
</reference>
<dbReference type="SUPFAM" id="SSF55594">
    <property type="entry name" value="HPr-like"/>
    <property type="match status" value="1"/>
</dbReference>
<organism evidence="2 3">
    <name type="scientific">Butyrivibrio proteoclasticus (strain ATCC 51982 / DSM 14932 / B316)</name>
    <name type="common">Clostridium proteoclasticum</name>
    <dbReference type="NCBI Taxonomy" id="515622"/>
    <lineage>
        <taxon>Bacteria</taxon>
        <taxon>Bacillati</taxon>
        <taxon>Bacillota</taxon>
        <taxon>Clostridia</taxon>
        <taxon>Lachnospirales</taxon>
        <taxon>Lachnospiraceae</taxon>
        <taxon>Butyrivibrio</taxon>
    </lineage>
</organism>
<name>E0RWY4_BUTPB</name>
<feature type="domain" description="HPr" evidence="1">
    <location>
        <begin position="18"/>
        <end position="68"/>
    </location>
</feature>
<dbReference type="STRING" id="515622.bpr_I2159"/>
<gene>
    <name evidence="2" type="ordered locus">bpr_I2159</name>
</gene>
<dbReference type="Proteomes" id="UP000001299">
    <property type="component" value="Chromosome 1"/>
</dbReference>
<dbReference type="eggNOG" id="COG1925">
    <property type="taxonomic scope" value="Bacteria"/>
</dbReference>
<evidence type="ECO:0000259" key="1">
    <source>
        <dbReference type="Pfam" id="PF00381"/>
    </source>
</evidence>
<evidence type="ECO:0000313" key="3">
    <source>
        <dbReference type="Proteomes" id="UP000001299"/>
    </source>
</evidence>
<dbReference type="HOGENOM" id="CLU_136230_4_0_9"/>
<protein>
    <recommendedName>
        <fullName evidence="1">HPr domain-containing protein</fullName>
    </recommendedName>
</protein>
<dbReference type="InterPro" id="IPR000032">
    <property type="entry name" value="HPr-like"/>
</dbReference>
<dbReference type="EMBL" id="CP001810">
    <property type="protein sequence ID" value="ADL34892.1"/>
    <property type="molecule type" value="Genomic_DNA"/>
</dbReference>
<dbReference type="KEGG" id="bpb:bpr_I2159"/>
<dbReference type="InterPro" id="IPR035895">
    <property type="entry name" value="HPr-like_sf"/>
</dbReference>
<dbReference type="AlphaFoldDB" id="E0RWY4"/>
<keyword evidence="3" id="KW-1185">Reference proteome</keyword>
<sequence>MLENVIKKHIMLQPTQVQDFVKEATKCDFDVDIYYNRYVVDAKSILGVFGLDLTKTLTVEYQGHNKQFEQYLNGLAIAG</sequence>
<accession>E0RWY4</accession>
<dbReference type="Gene3D" id="3.30.1340.10">
    <property type="entry name" value="HPr-like"/>
    <property type="match status" value="1"/>
</dbReference>
<dbReference type="RefSeq" id="WP_013281546.1">
    <property type="nucleotide sequence ID" value="NC_014387.1"/>
</dbReference>